<evidence type="ECO:0000313" key="1">
    <source>
        <dbReference type="EMBL" id="OKO94699.1"/>
    </source>
</evidence>
<dbReference type="GO" id="GO:0016829">
    <property type="term" value="F:lyase activity"/>
    <property type="evidence" value="ECO:0007669"/>
    <property type="project" value="UniProtKB-KW"/>
</dbReference>
<gene>
    <name evidence="1" type="ORF">BRO54_1414</name>
</gene>
<dbReference type="EMBL" id="MQMG01000014">
    <property type="protein sequence ID" value="OKO94699.1"/>
    <property type="molecule type" value="Genomic_DNA"/>
</dbReference>
<sequence length="43" mass="5048">MKPFVPKLVYFEPEALSYPLGKVLLAFFHRLRCSILRNIPIMV</sequence>
<reference evidence="1 2" key="1">
    <citation type="submission" date="2016-11" db="EMBL/GenBank/DDBJ databases">
        <authorList>
            <person name="Kadnikov V."/>
            <person name="Nazina T."/>
        </authorList>
    </citation>
    <scope>NUCLEOTIDE SEQUENCE [LARGE SCALE GENOMIC DNA]</scope>
    <source>
        <strain evidence="1 2">1017</strain>
    </source>
</reference>
<organism evidence="1 2">
    <name type="scientific">Geobacillus proteiniphilus</name>
    <dbReference type="NCBI Taxonomy" id="860353"/>
    <lineage>
        <taxon>Bacteria</taxon>
        <taxon>Bacillati</taxon>
        <taxon>Bacillota</taxon>
        <taxon>Bacilli</taxon>
        <taxon>Bacillales</taxon>
        <taxon>Anoxybacillaceae</taxon>
        <taxon>Geobacillus</taxon>
    </lineage>
</organism>
<comment type="caution">
    <text evidence="1">The sequence shown here is derived from an EMBL/GenBank/DDBJ whole genome shotgun (WGS) entry which is preliminary data.</text>
</comment>
<proteinExistence type="predicted"/>
<accession>A0A1Q5T367</accession>
<dbReference type="Proteomes" id="UP000186030">
    <property type="component" value="Unassembled WGS sequence"/>
</dbReference>
<reference evidence="2" key="2">
    <citation type="submission" date="2017-01" db="EMBL/GenBank/DDBJ databases">
        <title>Genome sequencing and annotation of Geobacillus sp. 1017, a Hydrocarbon-Oxidizing Thermophilic Bacterium Isolated from a Heavy Oil Reservoir (China).</title>
        <authorList>
            <person name="Kadnikov V.V."/>
            <person name="Mardanov A.V."/>
            <person name="Poltaraus A.B."/>
            <person name="Sokolova D.S."/>
            <person name="Semenova E.M."/>
            <person name="Ravin N.V."/>
            <person name="Tourova T.P."/>
            <person name="Nazina T.N."/>
        </authorList>
    </citation>
    <scope>NUCLEOTIDE SEQUENCE [LARGE SCALE GENOMIC DNA]</scope>
    <source>
        <strain evidence="2">1017</strain>
    </source>
</reference>
<name>A0A1Q5T367_9BACL</name>
<dbReference type="AlphaFoldDB" id="A0A1Q5T367"/>
<keyword evidence="1" id="KW-0456">Lyase</keyword>
<protein>
    <submittedName>
        <fullName evidence="1">Spore photoproduct lyase</fullName>
    </submittedName>
</protein>
<evidence type="ECO:0000313" key="2">
    <source>
        <dbReference type="Proteomes" id="UP000186030"/>
    </source>
</evidence>